<feature type="transmembrane region" description="Helical" evidence="8">
    <location>
        <begin position="14"/>
        <end position="33"/>
    </location>
</feature>
<evidence type="ECO:0000256" key="1">
    <source>
        <dbReference type="ARBA" id="ARBA00004651"/>
    </source>
</evidence>
<evidence type="ECO:0000256" key="4">
    <source>
        <dbReference type="ARBA" id="ARBA00022475"/>
    </source>
</evidence>
<evidence type="ECO:0000313" key="9">
    <source>
        <dbReference type="EMBL" id="AYD90075.1"/>
    </source>
</evidence>
<organism evidence="9 10">
    <name type="scientific">Actinomyces lilanjuaniae</name>
    <dbReference type="NCBI Taxonomy" id="2321394"/>
    <lineage>
        <taxon>Bacteria</taxon>
        <taxon>Bacillati</taxon>
        <taxon>Actinomycetota</taxon>
        <taxon>Actinomycetes</taxon>
        <taxon>Actinomycetales</taxon>
        <taxon>Actinomycetaceae</taxon>
        <taxon>Actinomyces</taxon>
    </lineage>
</organism>
<accession>A0ABM6Z4J8</accession>
<feature type="transmembrane region" description="Helical" evidence="8">
    <location>
        <begin position="300"/>
        <end position="321"/>
    </location>
</feature>
<comment type="similarity">
    <text evidence="2 8">Belongs to the alanine or glycine:cation symporter (AGCS) (TC 2.A.25) family.</text>
</comment>
<feature type="transmembrane region" description="Helical" evidence="8">
    <location>
        <begin position="209"/>
        <end position="228"/>
    </location>
</feature>
<feature type="transmembrane region" description="Helical" evidence="8">
    <location>
        <begin position="240"/>
        <end position="263"/>
    </location>
</feature>
<evidence type="ECO:0000256" key="6">
    <source>
        <dbReference type="ARBA" id="ARBA00022989"/>
    </source>
</evidence>
<name>A0ABM6Z4J8_9ACTO</name>
<keyword evidence="6 8" id="KW-1133">Transmembrane helix</keyword>
<feature type="transmembrane region" description="Helical" evidence="8">
    <location>
        <begin position="96"/>
        <end position="119"/>
    </location>
</feature>
<dbReference type="PANTHER" id="PTHR30330:SF1">
    <property type="entry name" value="AMINO-ACID CARRIER PROTEIN ALST"/>
    <property type="match status" value="1"/>
</dbReference>
<dbReference type="PANTHER" id="PTHR30330">
    <property type="entry name" value="AGSS FAMILY TRANSPORTER, SODIUM-ALANINE"/>
    <property type="match status" value="1"/>
</dbReference>
<proteinExistence type="inferred from homology"/>
<feature type="transmembrane region" description="Helical" evidence="8">
    <location>
        <begin position="387"/>
        <end position="405"/>
    </location>
</feature>
<evidence type="ECO:0000256" key="7">
    <source>
        <dbReference type="ARBA" id="ARBA00023136"/>
    </source>
</evidence>
<feature type="transmembrane region" description="Helical" evidence="8">
    <location>
        <begin position="140"/>
        <end position="159"/>
    </location>
</feature>
<dbReference type="RefSeq" id="WP_120204774.1">
    <property type="nucleotide sequence ID" value="NZ_CP032514.1"/>
</dbReference>
<keyword evidence="8" id="KW-0769">Symport</keyword>
<dbReference type="Pfam" id="PF01235">
    <property type="entry name" value="Na_Ala_symp"/>
    <property type="match status" value="1"/>
</dbReference>
<dbReference type="InterPro" id="IPR001463">
    <property type="entry name" value="Na/Ala_symport"/>
</dbReference>
<keyword evidence="5 8" id="KW-0812">Transmembrane</keyword>
<keyword evidence="4 8" id="KW-1003">Cell membrane</keyword>
<feature type="transmembrane region" description="Helical" evidence="8">
    <location>
        <begin position="417"/>
        <end position="438"/>
    </location>
</feature>
<feature type="transmembrane region" description="Helical" evidence="8">
    <location>
        <begin position="179"/>
        <end position="197"/>
    </location>
</feature>
<dbReference type="PRINTS" id="PR00175">
    <property type="entry name" value="NAALASMPORT"/>
</dbReference>
<evidence type="ECO:0000256" key="8">
    <source>
        <dbReference type="RuleBase" id="RU363064"/>
    </source>
</evidence>
<comment type="subcellular location">
    <subcellularLocation>
        <location evidence="1 8">Cell membrane</location>
        <topology evidence="1 8">Multi-pass membrane protein</topology>
    </subcellularLocation>
</comment>
<keyword evidence="7 8" id="KW-0472">Membrane</keyword>
<feature type="transmembrane region" description="Helical" evidence="8">
    <location>
        <begin position="354"/>
        <end position="375"/>
    </location>
</feature>
<keyword evidence="10" id="KW-1185">Reference proteome</keyword>
<protein>
    <submittedName>
        <fullName evidence="9">Alanine:cation symporter family protein</fullName>
    </submittedName>
</protein>
<reference evidence="9 10" key="1">
    <citation type="submission" date="2018-09" db="EMBL/GenBank/DDBJ databases">
        <authorList>
            <person name="Li J."/>
        </authorList>
    </citation>
    <scope>NUCLEOTIDE SEQUENCE [LARGE SCALE GENOMIC DNA]</scope>
    <source>
        <strain evidence="9 10">2129</strain>
    </source>
</reference>
<evidence type="ECO:0000256" key="5">
    <source>
        <dbReference type="ARBA" id="ARBA00022692"/>
    </source>
</evidence>
<keyword evidence="3 8" id="KW-0813">Transport</keyword>
<evidence type="ECO:0000313" key="10">
    <source>
        <dbReference type="Proteomes" id="UP000273001"/>
    </source>
</evidence>
<evidence type="ECO:0000256" key="3">
    <source>
        <dbReference type="ARBA" id="ARBA00022448"/>
    </source>
</evidence>
<dbReference type="Proteomes" id="UP000273001">
    <property type="component" value="Chromosome"/>
</dbReference>
<dbReference type="NCBIfam" id="TIGR00835">
    <property type="entry name" value="agcS"/>
    <property type="match status" value="1"/>
</dbReference>
<sequence>MSALQSFLTSTSDLLFSTVLVWLLLAVGLYFTVRTRAVQLRHAGSIAGAVAGSRSGAQGGISSFQAFAIGLACRVGTGNIVGVALALAWGGPGAVLWMWLVAVLGTATAFAESTLAQVFKVRRGDGTFRGGPAHYMSLGLGLPVMGGIFAVVFMVANGLAMPMVQANAITASLGAASGLPAWVGALLVTALTAPVLLGGLRAMARVAEYLAPFMALSYLLLVLVILLTHPGEAWEALRSIFAHALGLRPGLAGVAGGIMAAVLNGVRRGLFSNEAGLGGSACAAGSATVSHPVQQGLIQAFGVVVDTLVVCTATALVILVAGRRVDIAGATSDDAAGHLTQDAVAGLVGEWTRWPMAVLVMVLAYTTIIGAFSYAQVCLDYLTRSPLASYCLQVAAVCCGALGAVQPLTTVWTLADVLLGMGAILNLTALALLGRWVVGALRDWEAQRGARIVGPSPGRSEDVPGPAVLTQPEFHADSPYLPAPLTTGAWPLAAQGQGSRSPVVPQAD</sequence>
<evidence type="ECO:0000256" key="2">
    <source>
        <dbReference type="ARBA" id="ARBA00009261"/>
    </source>
</evidence>
<dbReference type="EMBL" id="CP032514">
    <property type="protein sequence ID" value="AYD90075.1"/>
    <property type="molecule type" value="Genomic_DNA"/>
</dbReference>
<dbReference type="Gene3D" id="1.20.1740.10">
    <property type="entry name" value="Amino acid/polyamine transporter I"/>
    <property type="match status" value="1"/>
</dbReference>
<feature type="transmembrane region" description="Helical" evidence="8">
    <location>
        <begin position="64"/>
        <end position="90"/>
    </location>
</feature>
<gene>
    <name evidence="9" type="ORF">D5R93_08735</name>
</gene>